<evidence type="ECO:0000313" key="4">
    <source>
        <dbReference type="Proteomes" id="UP000199128"/>
    </source>
</evidence>
<dbReference type="PANTHER" id="PTHR22916">
    <property type="entry name" value="GLYCOSYLTRANSFERASE"/>
    <property type="match status" value="1"/>
</dbReference>
<reference evidence="3" key="2">
    <citation type="submission" date="2016-10" db="EMBL/GenBank/DDBJ databases">
        <authorList>
            <person name="de Groot N.N."/>
        </authorList>
    </citation>
    <scope>NUCLEOTIDE SEQUENCE [LARGE SCALE GENOMIC DNA]</scope>
    <source>
        <strain evidence="3">KHGC19</strain>
    </source>
</reference>
<dbReference type="Proteomes" id="UP000199135">
    <property type="component" value="Unassembled WGS sequence"/>
</dbReference>
<evidence type="ECO:0000313" key="3">
    <source>
        <dbReference type="EMBL" id="SER58268.1"/>
    </source>
</evidence>
<dbReference type="AlphaFoldDB" id="A0A1H9QCX4"/>
<dbReference type="Proteomes" id="UP000199128">
    <property type="component" value="Unassembled WGS sequence"/>
</dbReference>
<accession>A0A1H9QCX4</accession>
<dbReference type="InterPro" id="IPR029044">
    <property type="entry name" value="Nucleotide-diphossugar_trans"/>
</dbReference>
<feature type="domain" description="Glycosyltransferase 2-like" evidence="1">
    <location>
        <begin position="8"/>
        <end position="130"/>
    </location>
</feature>
<dbReference type="EMBL" id="FNWT01000007">
    <property type="protein sequence ID" value="SEH62033.1"/>
    <property type="molecule type" value="Genomic_DNA"/>
</dbReference>
<dbReference type="SUPFAM" id="SSF53448">
    <property type="entry name" value="Nucleotide-diphospho-sugar transferases"/>
    <property type="match status" value="1"/>
</dbReference>
<evidence type="ECO:0000313" key="5">
    <source>
        <dbReference type="Proteomes" id="UP000199135"/>
    </source>
</evidence>
<dbReference type="Gene3D" id="3.90.550.10">
    <property type="entry name" value="Spore Coat Polysaccharide Biosynthesis Protein SpsA, Chain A"/>
    <property type="match status" value="1"/>
</dbReference>
<organism evidence="3 4">
    <name type="scientific">Parafannyhessea umbonata</name>
    <dbReference type="NCBI Taxonomy" id="604330"/>
    <lineage>
        <taxon>Bacteria</taxon>
        <taxon>Bacillati</taxon>
        <taxon>Actinomycetota</taxon>
        <taxon>Coriobacteriia</taxon>
        <taxon>Coriobacteriales</taxon>
        <taxon>Atopobiaceae</taxon>
        <taxon>Parafannyhessea</taxon>
    </lineage>
</organism>
<keyword evidence="3" id="KW-0808">Transferase</keyword>
<sequence>MNSQVDVTVVLPIYNTDKYLDQALSSVEKNDRINLEILAINDGSTDLSLQIMREHEARDSRVRVIDKANQGYGASVNRGFREARGTYVAILEPDDYVEPHMYDDLFEFAMSFGMVTPPDVVKSPYWRIYMPGTPEETRLNCAYYDRIKPKRQPFTIFDCPRVVQHHPSIWSALYRKGFLEEKGITFKEVPGAGWVDNPFLFETMCRAESIVFKNTPYYCYREDLPGSSSATRVLSLSFERWNDMADVVERLGITDGGVLKALATIGFRYAGEAIGRGALDDPALKDQMAKLFSRIDEETILGLQNVSPQLRKLAFELSNRPVPSISKLGYLLGLVSEFAYATRCNGLGFAISQISRYRDRRKRQDKCSEGHSAEV</sequence>
<gene>
    <name evidence="3" type="ORF">SAMN05216446_1400</name>
    <name evidence="2" type="ORF">SAMN05216447_10798</name>
</gene>
<evidence type="ECO:0000313" key="2">
    <source>
        <dbReference type="EMBL" id="SEH62033.1"/>
    </source>
</evidence>
<dbReference type="CDD" id="cd00761">
    <property type="entry name" value="Glyco_tranf_GTA_type"/>
    <property type="match status" value="1"/>
</dbReference>
<name>A0A1H9QCX4_9ACTN</name>
<dbReference type="RefSeq" id="WP_078687603.1">
    <property type="nucleotide sequence ID" value="NZ_FNWT01000007.1"/>
</dbReference>
<dbReference type="EMBL" id="FOGP01000005">
    <property type="protein sequence ID" value="SER58268.1"/>
    <property type="molecule type" value="Genomic_DNA"/>
</dbReference>
<dbReference type="PANTHER" id="PTHR22916:SF3">
    <property type="entry name" value="UDP-GLCNAC:BETAGAL BETA-1,3-N-ACETYLGLUCOSAMINYLTRANSFERASE-LIKE PROTEIN 1"/>
    <property type="match status" value="1"/>
</dbReference>
<keyword evidence="5" id="KW-1185">Reference proteome</keyword>
<dbReference type="InterPro" id="IPR001173">
    <property type="entry name" value="Glyco_trans_2-like"/>
</dbReference>
<dbReference type="Pfam" id="PF00535">
    <property type="entry name" value="Glycos_transf_2"/>
    <property type="match status" value="1"/>
</dbReference>
<protein>
    <submittedName>
        <fullName evidence="3">Glycosyl transferase family 2</fullName>
    </submittedName>
</protein>
<reference evidence="4 5" key="1">
    <citation type="submission" date="2016-10" db="EMBL/GenBank/DDBJ databases">
        <authorList>
            <person name="Varghese N."/>
            <person name="Submissions S."/>
        </authorList>
    </citation>
    <scope>NUCLEOTIDE SEQUENCE [LARGE SCALE GENOMIC DNA]</scope>
    <source>
        <strain evidence="4">KHGC19</strain>
        <strain evidence="2 5">WCP15</strain>
    </source>
</reference>
<dbReference type="GO" id="GO:0016758">
    <property type="term" value="F:hexosyltransferase activity"/>
    <property type="evidence" value="ECO:0007669"/>
    <property type="project" value="UniProtKB-ARBA"/>
</dbReference>
<proteinExistence type="predicted"/>
<evidence type="ECO:0000259" key="1">
    <source>
        <dbReference type="Pfam" id="PF00535"/>
    </source>
</evidence>